<dbReference type="Proteomes" id="UP000003880">
    <property type="component" value="Unassembled WGS sequence"/>
</dbReference>
<dbReference type="HOGENOM" id="CLU_012310_1_0_6"/>
<gene>
    <name evidence="1" type="ORF">CIT292_09200</name>
</gene>
<accession>D4BG29</accession>
<dbReference type="RefSeq" id="WP_006686468.1">
    <property type="nucleotide sequence ID" value="NZ_GG730300.1"/>
</dbReference>
<evidence type="ECO:0000313" key="2">
    <source>
        <dbReference type="Proteomes" id="UP000003880"/>
    </source>
</evidence>
<comment type="caution">
    <text evidence="1">The sequence shown here is derived from an EMBL/GenBank/DDBJ whole genome shotgun (WGS) entry which is preliminary data.</text>
</comment>
<protein>
    <submittedName>
        <fullName evidence="1">Uncharacterized protein</fullName>
    </submittedName>
</protein>
<dbReference type="InterPro" id="IPR029035">
    <property type="entry name" value="DHS-like_NAD/FAD-binding_dom"/>
</dbReference>
<organism evidence="1 2">
    <name type="scientific">Citrobacter youngae ATCC 29220</name>
    <dbReference type="NCBI Taxonomy" id="500640"/>
    <lineage>
        <taxon>Bacteria</taxon>
        <taxon>Pseudomonadati</taxon>
        <taxon>Pseudomonadota</taxon>
        <taxon>Gammaproteobacteria</taxon>
        <taxon>Enterobacterales</taxon>
        <taxon>Enterobacteriaceae</taxon>
        <taxon>Citrobacter</taxon>
        <taxon>Citrobacter freundii complex</taxon>
    </lineage>
</organism>
<name>D4BG29_9ENTR</name>
<evidence type="ECO:0000313" key="1">
    <source>
        <dbReference type="EMBL" id="EFE07316.1"/>
    </source>
</evidence>
<dbReference type="SUPFAM" id="SSF52467">
    <property type="entry name" value="DHS-like NAD/FAD-binding domain"/>
    <property type="match status" value="1"/>
</dbReference>
<dbReference type="AlphaFoldDB" id="D4BG29"/>
<reference evidence="1 2" key="1">
    <citation type="submission" date="2010-02" db="EMBL/GenBank/DDBJ databases">
        <authorList>
            <person name="Weinstock G."/>
            <person name="Sodergren E."/>
            <person name="Clifton S."/>
            <person name="Fulton L."/>
            <person name="Fulton B."/>
            <person name="Courtney L."/>
            <person name="Fronick C."/>
            <person name="Harrison M."/>
            <person name="Strong C."/>
            <person name="Farmer C."/>
            <person name="Delahaunty K."/>
            <person name="Markovic C."/>
            <person name="Hall O."/>
            <person name="Minx P."/>
            <person name="Tomlinson C."/>
            <person name="Mitreva M."/>
            <person name="Nelson J."/>
            <person name="Hou S."/>
            <person name="Wollam A."/>
            <person name="Pepin K.H."/>
            <person name="Johnson M."/>
            <person name="Bhonagiri V."/>
            <person name="Zhang X."/>
            <person name="Suruliraj S."/>
            <person name="Warren W."/>
            <person name="Chinwalla A."/>
            <person name="Mardis E.R."/>
            <person name="Wilson R.K."/>
        </authorList>
    </citation>
    <scope>NUCLEOTIDE SEQUENCE [LARGE SCALE GENOMIC DNA]</scope>
    <source>
        <strain evidence="1 2">ATCC 29220</strain>
    </source>
</reference>
<dbReference type="EMBL" id="ABWL02000016">
    <property type="protein sequence ID" value="EFE07316.1"/>
    <property type="molecule type" value="Genomic_DNA"/>
</dbReference>
<sequence>MVKFSYLSFPEHDLKEILTSAQDNKLVFFIGSGFSKFSETEFIKIPDWTELIDELKEDLNLPYESDFLKIAQLYFLKYGQHSYVQKVKSSIKDLEPSSFHKSLFDLNPHYIITTNWDDLIEKTAQDMGLAYDVISSDVDLAQSRLDKKIIKMHGDFRQHNFVFKEDDYLQYSQNFPLVENYIKGIFSTCTIVFLGYSYSDYDLKQIVSWISNISKATPKKYLLQKTFDDAQAYYLRNHGISLLTPMNSNIDYRELYLGFFKDLKTIKDQDELIKEILISAEMELEKIDNDVNFSDAEKNNEKRYVYDFLNSRINKALDNKFRVLSQYKMLLPEQVSKRLTNCTIDYSSSPDIILISHGKYLTTDYDECSRKINNMFFDNVLSVNNKYTNAFSALLEKAFITKVIYDVDSNSYSLRKSSYLFEGDLYKKLMFEYTQDSVDFLFINKDYSRALECLISEVKYFLKEKNYIRATIYMANFDIIYGIIQRSISSKGDEFKEPPVKIIEKFSPFDYKNKVLDFPREMQKDLRELIDILEFNEIYKAYYKFHRETQKNLGYAKLRKDGGIALSGDEFSIRAKLYPYVYFILGNDIFIEEFVEVKQFFESNIFGSLEHYLIEGKFHVNIMDLFILIKYCEMKKVKEFASRLLEIQKNNQVAHFSAKEIVRIKKYLLLALKNIINLFNMQSESFLHMTSIDRWLNNLLILFGFAKWNDNEMKEIISTIISLLEHRTKNMVIYDNAQYFLTVNALLYQKSHPDILKLLDVVLEKISNNQLNGFDQQIMYGDTLRNIYALSENHNHIYNNTKLIRSALLKIEARSDEWKKFITDNLLLDLKRIGSEEIKSIIDDFIAKNILVLPCSTPKDYMERLTLMANGYPMPEGFVEELKSFVDNNIPNNLSNLEFIKARVDAGFPELLRFLIKEKNYAGLQPILDAFENRTKLIE</sequence>
<dbReference type="eggNOG" id="COG0846">
    <property type="taxonomic scope" value="Bacteria"/>
</dbReference>
<proteinExistence type="predicted"/>
<dbReference type="Gene3D" id="3.40.50.1220">
    <property type="entry name" value="TPP-binding domain"/>
    <property type="match status" value="1"/>
</dbReference>
<dbReference type="Pfam" id="PF13289">
    <property type="entry name" value="SIR2_2"/>
    <property type="match status" value="1"/>
</dbReference>